<reference evidence="2 3" key="1">
    <citation type="journal article" date="2015" name="Genome Biol. Evol.">
        <title>Phylogenomic analyses indicate that early fungi evolved digesting cell walls of algal ancestors of land plants.</title>
        <authorList>
            <person name="Chang Y."/>
            <person name="Wang S."/>
            <person name="Sekimoto S."/>
            <person name="Aerts A.L."/>
            <person name="Choi C."/>
            <person name="Clum A."/>
            <person name="LaButti K.M."/>
            <person name="Lindquist E.A."/>
            <person name="Yee Ngan C."/>
            <person name="Ohm R.A."/>
            <person name="Salamov A.A."/>
            <person name="Grigoriev I.V."/>
            <person name="Spatafora J.W."/>
            <person name="Berbee M.L."/>
        </authorList>
    </citation>
    <scope>NUCLEOTIDE SEQUENCE [LARGE SCALE GENOMIC DNA]</scope>
    <source>
        <strain evidence="2 3">NRRL 28638</strain>
    </source>
</reference>
<evidence type="ECO:0000256" key="1">
    <source>
        <dbReference type="SAM" id="MobiDB-lite"/>
    </source>
</evidence>
<evidence type="ECO:0000313" key="2">
    <source>
        <dbReference type="EMBL" id="KXN70714.1"/>
    </source>
</evidence>
<gene>
    <name evidence="2" type="ORF">CONCODRAFT_157920</name>
</gene>
<keyword evidence="3" id="KW-1185">Reference proteome</keyword>
<feature type="compositionally biased region" description="Polar residues" evidence="1">
    <location>
        <begin position="18"/>
        <end position="52"/>
    </location>
</feature>
<organism evidence="2 3">
    <name type="scientific">Conidiobolus coronatus (strain ATCC 28846 / CBS 209.66 / NRRL 28638)</name>
    <name type="common">Delacroixia coronata</name>
    <dbReference type="NCBI Taxonomy" id="796925"/>
    <lineage>
        <taxon>Eukaryota</taxon>
        <taxon>Fungi</taxon>
        <taxon>Fungi incertae sedis</taxon>
        <taxon>Zoopagomycota</taxon>
        <taxon>Entomophthoromycotina</taxon>
        <taxon>Entomophthoromycetes</taxon>
        <taxon>Entomophthorales</taxon>
        <taxon>Ancylistaceae</taxon>
        <taxon>Conidiobolus</taxon>
    </lineage>
</organism>
<name>A0A137P6Z8_CONC2</name>
<protein>
    <submittedName>
        <fullName evidence="2">Uncharacterized protein</fullName>
    </submittedName>
</protein>
<dbReference type="Proteomes" id="UP000070444">
    <property type="component" value="Unassembled WGS sequence"/>
</dbReference>
<feature type="region of interest" description="Disordered" evidence="1">
    <location>
        <begin position="1"/>
        <end position="115"/>
    </location>
</feature>
<feature type="compositionally biased region" description="Low complexity" evidence="1">
    <location>
        <begin position="1"/>
        <end position="17"/>
    </location>
</feature>
<proteinExistence type="predicted"/>
<dbReference type="EMBL" id="KQ964495">
    <property type="protein sequence ID" value="KXN70714.1"/>
    <property type="molecule type" value="Genomic_DNA"/>
</dbReference>
<evidence type="ECO:0000313" key="3">
    <source>
        <dbReference type="Proteomes" id="UP000070444"/>
    </source>
</evidence>
<accession>A0A137P6Z8</accession>
<dbReference type="AlphaFoldDB" id="A0A137P6Z8"/>
<sequence>MGNSQSNSSHYSQNSSSEDNNIVPNSTPAYLDPNSLSHGTTNSSPNLNQHAQPKNVGGKGSSSGSNRRVQIHKNKNSQNGGGYGQYSNSPFVGSPLIHDEFGHGGNDNLNPHFPQASYLTNRRNLSQPDTFPSSLPSALSPLTKAQDLALTPEGSVPNQSGLGTLQLPAVEIEQDYIASKFLFNNLTYC</sequence>